<sequence length="182" mass="20039" precursor="true">MASQVKLFSPTSLLTLLLPIVALIGALVSRSYLFLDYVHVITGGTWTGIDLFMGVVFGRMLRSLDPRTRAEIIKRLVPMMLFLMPALASVATTAGIYLAMDNGILSLSNRLFLTAGAIVLVLIVQGFGLILPNEIRLYMELRKPNPDINKVVRLGMRNIYISGSQVIFQIAVIFVMAELAVQ</sequence>
<reference evidence="10 11" key="2">
    <citation type="journal article" date="2015" name="Genome Announc.">
        <title>Complete Genome Sequences of Evolved Arsenate-Resistant Metallosphaera sedula Strains.</title>
        <authorList>
            <person name="Ai C."/>
            <person name="McCarthy S."/>
            <person name="Schackwitz W."/>
            <person name="Martin J."/>
            <person name="Lipzen A."/>
            <person name="Blum P."/>
        </authorList>
    </citation>
    <scope>NUCLEOTIDE SEQUENCE [LARGE SCALE GENOMIC DNA]</scope>
    <source>
        <strain evidence="5 11">ARS120-1</strain>
        <strain evidence="6 10">ARS120-2</strain>
        <strain evidence="3 13">ARS50-1</strain>
        <strain evidence="4 12">ARS50-2</strain>
    </source>
</reference>
<proteinExistence type="predicted"/>
<dbReference type="Proteomes" id="UP000062398">
    <property type="component" value="Chromosome"/>
</dbReference>
<dbReference type="EMBL" id="CP008822">
    <property type="protein sequence ID" value="AIM27354.1"/>
    <property type="molecule type" value="Genomic_DNA"/>
</dbReference>
<evidence type="ECO:0000313" key="7">
    <source>
        <dbReference type="EMBL" id="AKV83212.1"/>
    </source>
</evidence>
<dbReference type="RefSeq" id="WP_012021155.1">
    <property type="nucleotide sequence ID" value="NZ_AP019770.1"/>
</dbReference>
<dbReference type="Proteomes" id="UP000029084">
    <property type="component" value="Chromosome"/>
</dbReference>
<dbReference type="Proteomes" id="UP000056255">
    <property type="component" value="Chromosome"/>
</dbReference>
<feature type="transmembrane region" description="Helical" evidence="1">
    <location>
        <begin position="38"/>
        <end position="58"/>
    </location>
</feature>
<dbReference type="Proteomes" id="UP000062475">
    <property type="component" value="Chromosome"/>
</dbReference>
<evidence type="ECO:0000313" key="10">
    <source>
        <dbReference type="Proteomes" id="UP000061362"/>
    </source>
</evidence>
<evidence type="ECO:0000313" key="5">
    <source>
        <dbReference type="EMBL" id="AKV78726.1"/>
    </source>
</evidence>
<dbReference type="EMBL" id="CP012172">
    <property type="protein sequence ID" value="AKV74235.1"/>
    <property type="molecule type" value="Genomic_DNA"/>
</dbReference>
<dbReference type="EMBL" id="CP012175">
    <property type="protein sequence ID" value="AKV80971.1"/>
    <property type="molecule type" value="Genomic_DNA"/>
</dbReference>
<dbReference type="EMBL" id="CP012174">
    <property type="protein sequence ID" value="AKV78726.1"/>
    <property type="molecule type" value="Genomic_DNA"/>
</dbReference>
<name>A0A088E4H8_9CREN</name>
<dbReference type="Proteomes" id="UP000068832">
    <property type="component" value="Chromosome"/>
</dbReference>
<protein>
    <submittedName>
        <fullName evidence="2">Uncharacterized protein</fullName>
    </submittedName>
</protein>
<dbReference type="Proteomes" id="UP000061362">
    <property type="component" value="Chromosome"/>
</dbReference>
<dbReference type="EMBL" id="CP012173">
    <property type="protein sequence ID" value="AKV76474.1"/>
    <property type="molecule type" value="Genomic_DNA"/>
</dbReference>
<dbReference type="GeneID" id="91755701"/>
<dbReference type="AlphaFoldDB" id="A0A088E4H8"/>
<evidence type="ECO:0000313" key="3">
    <source>
        <dbReference type="EMBL" id="AKV74235.1"/>
    </source>
</evidence>
<evidence type="ECO:0000313" key="6">
    <source>
        <dbReference type="EMBL" id="AKV80971.1"/>
    </source>
</evidence>
<organism evidence="2 8">
    <name type="scientific">Metallosphaera sedula</name>
    <dbReference type="NCBI Taxonomy" id="43687"/>
    <lineage>
        <taxon>Archaea</taxon>
        <taxon>Thermoproteota</taxon>
        <taxon>Thermoprotei</taxon>
        <taxon>Sulfolobales</taxon>
        <taxon>Sulfolobaceae</taxon>
        <taxon>Metallosphaera</taxon>
    </lineage>
</organism>
<dbReference type="PATRIC" id="fig|43687.5.peg.1314"/>
<dbReference type="EMBL" id="CP012176">
    <property type="protein sequence ID" value="AKV83212.1"/>
    <property type="molecule type" value="Genomic_DNA"/>
</dbReference>
<evidence type="ECO:0000313" key="8">
    <source>
        <dbReference type="Proteomes" id="UP000029084"/>
    </source>
</evidence>
<keyword evidence="1" id="KW-0472">Membrane</keyword>
<feature type="transmembrane region" description="Helical" evidence="1">
    <location>
        <begin position="79"/>
        <end position="99"/>
    </location>
</feature>
<feature type="transmembrane region" description="Helical" evidence="1">
    <location>
        <begin position="111"/>
        <end position="132"/>
    </location>
</feature>
<keyword evidence="1" id="KW-0812">Transmembrane</keyword>
<evidence type="ECO:0000313" key="13">
    <source>
        <dbReference type="Proteomes" id="UP000068832"/>
    </source>
</evidence>
<gene>
    <name evidence="2" type="ORF">HA72_1207</name>
    <name evidence="3" type="ORF">MsedA_1226</name>
    <name evidence="4" type="ORF">MsedB_1228</name>
    <name evidence="5" type="ORF">MsedC_1226</name>
    <name evidence="6" type="ORF">MsedD_1227</name>
    <name evidence="7" type="ORF">MsedE_1230</name>
</gene>
<dbReference type="OMA" id="MAGVLWT"/>
<accession>A0A088E4H8</accession>
<dbReference type="OrthoDB" id="10480at2157"/>
<reference evidence="2 8" key="1">
    <citation type="journal article" date="2014" name="J. Bacteriol.">
        <title>Role of an Archaeal PitA Transporter in the Copper and Arsenic Resistance of Metallosphaera sedula, an Extreme Thermoacidophile.</title>
        <authorList>
            <person name="McCarthy S."/>
            <person name="Ai C."/>
            <person name="Wheaton G."/>
            <person name="Tevatia R."/>
            <person name="Eckrich V."/>
            <person name="Kelly R."/>
            <person name="Blum P."/>
        </authorList>
    </citation>
    <scope>NUCLEOTIDE SEQUENCE [LARGE SCALE GENOMIC DNA]</scope>
    <source>
        <strain evidence="2 8">CuR1</strain>
    </source>
</reference>
<keyword evidence="1" id="KW-1133">Transmembrane helix</keyword>
<evidence type="ECO:0000313" key="12">
    <source>
        <dbReference type="Proteomes" id="UP000062475"/>
    </source>
</evidence>
<evidence type="ECO:0000256" key="1">
    <source>
        <dbReference type="SAM" id="Phobius"/>
    </source>
</evidence>
<evidence type="ECO:0000313" key="2">
    <source>
        <dbReference type="EMBL" id="AIM27354.1"/>
    </source>
</evidence>
<feature type="transmembrane region" description="Helical" evidence="1">
    <location>
        <begin position="159"/>
        <end position="181"/>
    </location>
</feature>
<evidence type="ECO:0000313" key="4">
    <source>
        <dbReference type="EMBL" id="AKV76474.1"/>
    </source>
</evidence>
<evidence type="ECO:0000313" key="11">
    <source>
        <dbReference type="Proteomes" id="UP000062398"/>
    </source>
</evidence>
<reference evidence="7 9" key="3">
    <citation type="submission" date="2015-07" db="EMBL/GenBank/DDBJ databases">
        <title>Physiological, transcriptional responses and genome re-sequencing of acid resistant extremely thermoacidophilic Metallosphaera sedula SARC-M1.</title>
        <authorList>
            <person name="Ai C."/>
            <person name="McCarthy S."/>
            <person name="Eckrich V."/>
            <person name="Rudrappa D."/>
            <person name="Qiu G."/>
            <person name="Blum P."/>
        </authorList>
    </citation>
    <scope>NUCLEOTIDE SEQUENCE [LARGE SCALE GENOMIC DNA]</scope>
    <source>
        <strain evidence="7 9">SARC-M1</strain>
    </source>
</reference>
<evidence type="ECO:0000313" key="9">
    <source>
        <dbReference type="Proteomes" id="UP000056255"/>
    </source>
</evidence>